<dbReference type="AlphaFoldDB" id="A0A2K3URR6"/>
<keyword evidence="2" id="KW-1185">Reference proteome</keyword>
<reference evidence="1 2" key="1">
    <citation type="submission" date="2018-01" db="EMBL/GenBank/DDBJ databases">
        <title>Deinococcus koreensis sp. nov., a radiation-resistant bacterium isolated from river water.</title>
        <authorList>
            <person name="Choi A."/>
        </authorList>
    </citation>
    <scope>NUCLEOTIDE SEQUENCE [LARGE SCALE GENOMIC DNA]</scope>
    <source>
        <strain evidence="1 2">SJW1-2</strain>
    </source>
</reference>
<organism evidence="1 2">
    <name type="scientific">Deinococcus koreensis</name>
    <dbReference type="NCBI Taxonomy" id="2054903"/>
    <lineage>
        <taxon>Bacteria</taxon>
        <taxon>Thermotogati</taxon>
        <taxon>Deinococcota</taxon>
        <taxon>Deinococci</taxon>
        <taxon>Deinococcales</taxon>
        <taxon>Deinococcaceae</taxon>
        <taxon>Deinococcus</taxon>
    </lineage>
</organism>
<sequence>MVKFYDYVRTFGWTDSSGTTIEFRGMHCAKNTTAGPGDSGAPVWAVVNNVVQPVGVLNSGGIKDSTNDPIMCWGPGRQIENDLNVTIIW</sequence>
<gene>
    <name evidence="1" type="ORF">CVO96_20085</name>
</gene>
<comment type="caution">
    <text evidence="1">The sequence shown here is derived from an EMBL/GenBank/DDBJ whole genome shotgun (WGS) entry which is preliminary data.</text>
</comment>
<evidence type="ECO:0000313" key="1">
    <source>
        <dbReference type="EMBL" id="PNY79218.1"/>
    </source>
</evidence>
<evidence type="ECO:0000313" key="2">
    <source>
        <dbReference type="Proteomes" id="UP000236379"/>
    </source>
</evidence>
<dbReference type="EMBL" id="PPPD01000005">
    <property type="protein sequence ID" value="PNY79218.1"/>
    <property type="molecule type" value="Genomic_DNA"/>
</dbReference>
<evidence type="ECO:0008006" key="3">
    <source>
        <dbReference type="Google" id="ProtNLM"/>
    </source>
</evidence>
<name>A0A2K3URR6_9DEIO</name>
<accession>A0A2K3URR6</accession>
<dbReference type="Proteomes" id="UP000236379">
    <property type="component" value="Unassembled WGS sequence"/>
</dbReference>
<proteinExistence type="predicted"/>
<dbReference type="InterPro" id="IPR009003">
    <property type="entry name" value="Peptidase_S1_PA"/>
</dbReference>
<protein>
    <recommendedName>
        <fullName evidence="3">Peptidase S1 domain-containing protein</fullName>
    </recommendedName>
</protein>
<dbReference type="SUPFAM" id="SSF50494">
    <property type="entry name" value="Trypsin-like serine proteases"/>
    <property type="match status" value="1"/>
</dbReference>